<organism evidence="1">
    <name type="scientific">Arundo donax</name>
    <name type="common">Giant reed</name>
    <name type="synonym">Donax arundinaceus</name>
    <dbReference type="NCBI Taxonomy" id="35708"/>
    <lineage>
        <taxon>Eukaryota</taxon>
        <taxon>Viridiplantae</taxon>
        <taxon>Streptophyta</taxon>
        <taxon>Embryophyta</taxon>
        <taxon>Tracheophyta</taxon>
        <taxon>Spermatophyta</taxon>
        <taxon>Magnoliopsida</taxon>
        <taxon>Liliopsida</taxon>
        <taxon>Poales</taxon>
        <taxon>Poaceae</taxon>
        <taxon>PACMAD clade</taxon>
        <taxon>Arundinoideae</taxon>
        <taxon>Arundineae</taxon>
        <taxon>Arundo</taxon>
    </lineage>
</organism>
<accession>A0A0A8ZHN6</accession>
<protein>
    <submittedName>
        <fullName evidence="1">Uncharacterized protein</fullName>
    </submittedName>
</protein>
<reference evidence="1" key="1">
    <citation type="submission" date="2014-09" db="EMBL/GenBank/DDBJ databases">
        <authorList>
            <person name="Magalhaes I.L.F."/>
            <person name="Oliveira U."/>
            <person name="Santos F.R."/>
            <person name="Vidigal T.H.D.A."/>
            <person name="Brescovit A.D."/>
            <person name="Santos A.J."/>
        </authorList>
    </citation>
    <scope>NUCLEOTIDE SEQUENCE</scope>
    <source>
        <tissue evidence="1">Shoot tissue taken approximately 20 cm above the soil surface</tissue>
    </source>
</reference>
<name>A0A0A8ZHN6_ARUDO</name>
<evidence type="ECO:0000313" key="1">
    <source>
        <dbReference type="EMBL" id="JAD38326.1"/>
    </source>
</evidence>
<dbReference type="EMBL" id="GBRH01259569">
    <property type="protein sequence ID" value="JAD38326.1"/>
    <property type="molecule type" value="Transcribed_RNA"/>
</dbReference>
<sequence>MRYFVPCCSFSAPTLVTSSAPATSQQG</sequence>
<reference evidence="1" key="2">
    <citation type="journal article" date="2015" name="Data Brief">
        <title>Shoot transcriptome of the giant reed, Arundo donax.</title>
        <authorList>
            <person name="Barrero R.A."/>
            <person name="Guerrero F.D."/>
            <person name="Moolhuijzen P."/>
            <person name="Goolsby J.A."/>
            <person name="Tidwell J."/>
            <person name="Bellgard S.E."/>
            <person name="Bellgard M.I."/>
        </authorList>
    </citation>
    <scope>NUCLEOTIDE SEQUENCE</scope>
    <source>
        <tissue evidence="1">Shoot tissue taken approximately 20 cm above the soil surface</tissue>
    </source>
</reference>
<dbReference type="AlphaFoldDB" id="A0A0A8ZHN6"/>
<proteinExistence type="predicted"/>